<feature type="non-terminal residue" evidence="1">
    <location>
        <position position="1"/>
    </location>
</feature>
<gene>
    <name evidence="1" type="ORF">G3I29_08785</name>
</gene>
<organism evidence="1 2">
    <name type="scientific">Streptomyces halstedii</name>
    <dbReference type="NCBI Taxonomy" id="1944"/>
    <lineage>
        <taxon>Bacteria</taxon>
        <taxon>Bacillati</taxon>
        <taxon>Actinomycetota</taxon>
        <taxon>Actinomycetes</taxon>
        <taxon>Kitasatosporales</taxon>
        <taxon>Streptomycetaceae</taxon>
        <taxon>Streptomyces</taxon>
    </lineage>
</organism>
<accession>A0A6N9TWC1</accession>
<protein>
    <submittedName>
        <fullName evidence="1">TIGR04222 domain-containing membrane protein</fullName>
    </submittedName>
</protein>
<dbReference type="EMBL" id="JAAGLQ010000180">
    <property type="protein sequence ID" value="NEA15627.1"/>
    <property type="molecule type" value="Genomic_DNA"/>
</dbReference>
<name>A0A6N9TWC1_STRHA</name>
<evidence type="ECO:0000313" key="2">
    <source>
        <dbReference type="Proteomes" id="UP000471293"/>
    </source>
</evidence>
<proteinExistence type="predicted"/>
<evidence type="ECO:0000313" key="1">
    <source>
        <dbReference type="EMBL" id="NEA15627.1"/>
    </source>
</evidence>
<reference evidence="1 2" key="1">
    <citation type="submission" date="2020-01" db="EMBL/GenBank/DDBJ databases">
        <title>Insect and environment-associated Actinomycetes.</title>
        <authorList>
            <person name="Currrie C."/>
            <person name="Chevrette M."/>
            <person name="Carlson C."/>
            <person name="Stubbendieck R."/>
            <person name="Wendt-Pienkowski E."/>
        </authorList>
    </citation>
    <scope>NUCLEOTIDE SEQUENCE [LARGE SCALE GENOMIC DNA]</scope>
    <source>
        <strain evidence="1 2">SID11342</strain>
    </source>
</reference>
<dbReference type="Proteomes" id="UP000471293">
    <property type="component" value="Unassembled WGS sequence"/>
</dbReference>
<dbReference type="AlphaFoldDB" id="A0A6N9TWC1"/>
<comment type="caution">
    <text evidence="1">The sequence shown here is derived from an EMBL/GenBank/DDBJ whole genome shotgun (WGS) entry which is preliminary data.</text>
</comment>
<sequence>VAVRGVAAVRDPRLRAALLGGRPARPLGRAPGAEI</sequence>